<evidence type="ECO:0000313" key="2">
    <source>
        <dbReference type="Proteomes" id="UP000247702"/>
    </source>
</evidence>
<reference evidence="1 2" key="1">
    <citation type="submission" date="2017-11" db="EMBL/GenBank/DDBJ databases">
        <title>The genome of Rhizophagus clarus HR1 reveals common genetic basis of auxotrophy among arbuscular mycorrhizal fungi.</title>
        <authorList>
            <person name="Kobayashi Y."/>
        </authorList>
    </citation>
    <scope>NUCLEOTIDE SEQUENCE [LARGE SCALE GENOMIC DNA]</scope>
    <source>
        <strain evidence="1 2">HR1</strain>
    </source>
</reference>
<evidence type="ECO:0000313" key="1">
    <source>
        <dbReference type="EMBL" id="GBB90967.1"/>
    </source>
</evidence>
<sequence length="69" mass="8170">MTRLFEIKVRKGLPDEKHDQTFEIKDCQMKNMTGLLKLRLSDEKHDWTFEIEGCQMKNMTGLLKLRVDG</sequence>
<name>A0A2Z6QLH3_9GLOM</name>
<comment type="caution">
    <text evidence="1">The sequence shown here is derived from an EMBL/GenBank/DDBJ whole genome shotgun (WGS) entry which is preliminary data.</text>
</comment>
<keyword evidence="2" id="KW-1185">Reference proteome</keyword>
<dbReference type="EMBL" id="BEXD01000895">
    <property type="protein sequence ID" value="GBB90967.1"/>
    <property type="molecule type" value="Genomic_DNA"/>
</dbReference>
<dbReference type="AlphaFoldDB" id="A0A2Z6QLH3"/>
<dbReference type="Proteomes" id="UP000247702">
    <property type="component" value="Unassembled WGS sequence"/>
</dbReference>
<gene>
    <name evidence="1" type="ORF">RclHR1_18030001</name>
</gene>
<proteinExistence type="predicted"/>
<protein>
    <submittedName>
        <fullName evidence="1">Uncharacterized protein</fullName>
    </submittedName>
</protein>
<organism evidence="1 2">
    <name type="scientific">Rhizophagus clarus</name>
    <dbReference type="NCBI Taxonomy" id="94130"/>
    <lineage>
        <taxon>Eukaryota</taxon>
        <taxon>Fungi</taxon>
        <taxon>Fungi incertae sedis</taxon>
        <taxon>Mucoromycota</taxon>
        <taxon>Glomeromycotina</taxon>
        <taxon>Glomeromycetes</taxon>
        <taxon>Glomerales</taxon>
        <taxon>Glomeraceae</taxon>
        <taxon>Rhizophagus</taxon>
    </lineage>
</organism>
<accession>A0A2Z6QLH3</accession>